<name>A0A4Y7K2K9_PAPSO</name>
<feature type="domain" description="PCI" evidence="5">
    <location>
        <begin position="189"/>
        <end position="351"/>
    </location>
</feature>
<dbReference type="PANTHER" id="PTHR14145:SF1">
    <property type="entry name" value="26S PROTEASOME NON-ATPASE REGULATORY SUBUNIT 6"/>
    <property type="match status" value="1"/>
</dbReference>
<dbReference type="EMBL" id="CM010720">
    <property type="protein sequence ID" value="RZC66570.1"/>
    <property type="molecule type" value="Genomic_DNA"/>
</dbReference>
<sequence length="351" mass="39753">MAGEVVNEDKSLVLDNKVFYLTHLDVLEIDKLRLRKEVKDSITADYMVKYCEILVAKSVIKMEPDELQSKSVIKMEPDELQLMRNNIDEAIADAEANLSESKVQEAHVAKFLFLIRISDKLNKTDSKMADVGQKIDLALYTARMGFFYGDSSLISTSIDKAKNFDVGGNLESEKHLEVYEGLFCMAKGEFEKASDLFLASLSTFKTSELFSYETFILYTVLTSVVSLNPGLLQYSIFSIHLVLLAPKILAVQGKILYLSEFMNSLYHCRYKAFFRALVDISMQIKLDRYLHRHYKHYMTKVRIAVYSQYLESNKGATLEAMSTAFGVTVSFIDSELSRFIGAGKLPPEGTT</sequence>
<keyword evidence="3" id="KW-0647">Proteasome</keyword>
<dbReference type="STRING" id="3469.A0A4Y7K2K9"/>
<comment type="function">
    <text evidence="1">Acts as a regulatory subunit of the 26S proteasome which is involved in the ATP-dependent degradation of ubiquitinated proteins.</text>
</comment>
<keyword evidence="7" id="KW-1185">Reference proteome</keyword>
<dbReference type="FunFam" id="1.25.40.570:FF:000005">
    <property type="entry name" value="26S proteasome regulatory subunit N7"/>
    <property type="match status" value="1"/>
</dbReference>
<dbReference type="InterPro" id="IPR019585">
    <property type="entry name" value="Rpn7/CSN1"/>
</dbReference>
<evidence type="ECO:0000256" key="4">
    <source>
        <dbReference type="ARBA" id="ARBA00075096"/>
    </source>
</evidence>
<dbReference type="PANTHER" id="PTHR14145">
    <property type="entry name" value="26S PROTESOME SUBUNIT 6"/>
    <property type="match status" value="1"/>
</dbReference>
<dbReference type="GO" id="GO:0000502">
    <property type="term" value="C:proteasome complex"/>
    <property type="evidence" value="ECO:0007669"/>
    <property type="project" value="UniProtKB-KW"/>
</dbReference>
<comment type="similarity">
    <text evidence="2">Belongs to the proteasome subunit S10 family.</text>
</comment>
<dbReference type="Proteomes" id="UP000316621">
    <property type="component" value="Chromosome 6"/>
</dbReference>
<evidence type="ECO:0000256" key="1">
    <source>
        <dbReference type="ARBA" id="ARBA00002187"/>
    </source>
</evidence>
<evidence type="ECO:0000256" key="3">
    <source>
        <dbReference type="ARBA" id="ARBA00022942"/>
    </source>
</evidence>
<accession>A0A4Y7K2K9</accession>
<dbReference type="AlphaFoldDB" id="A0A4Y7K2K9"/>
<evidence type="ECO:0000313" key="7">
    <source>
        <dbReference type="Proteomes" id="UP000316621"/>
    </source>
</evidence>
<reference evidence="6 7" key="1">
    <citation type="journal article" date="2018" name="Science">
        <title>The opium poppy genome and morphinan production.</title>
        <authorList>
            <person name="Guo L."/>
            <person name="Winzer T."/>
            <person name="Yang X."/>
            <person name="Li Y."/>
            <person name="Ning Z."/>
            <person name="He Z."/>
            <person name="Teodor R."/>
            <person name="Lu Y."/>
            <person name="Bowser T.A."/>
            <person name="Graham I.A."/>
            <person name="Ye K."/>
        </authorList>
    </citation>
    <scope>NUCLEOTIDE SEQUENCE [LARGE SCALE GENOMIC DNA]</scope>
    <source>
        <strain evidence="7">cv. HN1</strain>
        <tissue evidence="6">Leaves</tissue>
    </source>
</reference>
<evidence type="ECO:0000313" key="6">
    <source>
        <dbReference type="EMBL" id="RZC66570.1"/>
    </source>
</evidence>
<dbReference type="PROSITE" id="PS50250">
    <property type="entry name" value="PCI"/>
    <property type="match status" value="1"/>
</dbReference>
<dbReference type="GO" id="GO:0043161">
    <property type="term" value="P:proteasome-mediated ubiquitin-dependent protein catabolic process"/>
    <property type="evidence" value="ECO:0007669"/>
    <property type="project" value="TreeGrafter"/>
</dbReference>
<dbReference type="Pfam" id="PF10602">
    <property type="entry name" value="RPN7"/>
    <property type="match status" value="1"/>
</dbReference>
<protein>
    <recommendedName>
        <fullName evidence="4">26S proteasome regulatory subunit RPN7</fullName>
    </recommendedName>
</protein>
<gene>
    <name evidence="6" type="ORF">C5167_010253</name>
</gene>
<dbReference type="Gene3D" id="1.25.40.570">
    <property type="match status" value="1"/>
</dbReference>
<dbReference type="InterPro" id="IPR000717">
    <property type="entry name" value="PCI_dom"/>
</dbReference>
<dbReference type="Pfam" id="PF01399">
    <property type="entry name" value="PCI"/>
    <property type="match status" value="1"/>
</dbReference>
<dbReference type="InterPro" id="IPR045135">
    <property type="entry name" value="Rpn7_N"/>
</dbReference>
<evidence type="ECO:0000259" key="5">
    <source>
        <dbReference type="PROSITE" id="PS50250"/>
    </source>
</evidence>
<dbReference type="Gramene" id="RZC66570">
    <property type="protein sequence ID" value="RZC66570"/>
    <property type="gene ID" value="C5167_010253"/>
</dbReference>
<organism evidence="6 7">
    <name type="scientific">Papaver somniferum</name>
    <name type="common">Opium poppy</name>
    <dbReference type="NCBI Taxonomy" id="3469"/>
    <lineage>
        <taxon>Eukaryota</taxon>
        <taxon>Viridiplantae</taxon>
        <taxon>Streptophyta</taxon>
        <taxon>Embryophyta</taxon>
        <taxon>Tracheophyta</taxon>
        <taxon>Spermatophyta</taxon>
        <taxon>Magnoliopsida</taxon>
        <taxon>Ranunculales</taxon>
        <taxon>Papaveraceae</taxon>
        <taxon>Papaveroideae</taxon>
        <taxon>Papaver</taxon>
    </lineage>
</organism>
<proteinExistence type="inferred from homology"/>
<evidence type="ECO:0000256" key="2">
    <source>
        <dbReference type="ARBA" id="ARBA00005717"/>
    </source>
</evidence>